<reference evidence="1 2" key="1">
    <citation type="submission" date="2015-05" db="EMBL/GenBank/DDBJ databases">
        <title>Evolution of Trichinella species and genotypes.</title>
        <authorList>
            <person name="Korhonen P.K."/>
            <person name="Edoardo P."/>
            <person name="Giuseppe L.R."/>
            <person name="Gasser R.B."/>
        </authorList>
    </citation>
    <scope>NUCLEOTIDE SEQUENCE [LARGE SCALE GENOMIC DNA]</scope>
    <source>
        <strain evidence="1">ISS10</strain>
    </source>
</reference>
<organism evidence="1 2">
    <name type="scientific">Trichinella nativa</name>
    <dbReference type="NCBI Taxonomy" id="6335"/>
    <lineage>
        <taxon>Eukaryota</taxon>
        <taxon>Metazoa</taxon>
        <taxon>Ecdysozoa</taxon>
        <taxon>Nematoda</taxon>
        <taxon>Enoplea</taxon>
        <taxon>Dorylaimia</taxon>
        <taxon>Trichinellida</taxon>
        <taxon>Trichinellidae</taxon>
        <taxon>Trichinella</taxon>
    </lineage>
</organism>
<dbReference type="EMBL" id="JYDW01000111">
    <property type="protein sequence ID" value="KRZ55595.1"/>
    <property type="molecule type" value="Genomic_DNA"/>
</dbReference>
<dbReference type="OrthoDB" id="5927706at2759"/>
<evidence type="ECO:0000313" key="1">
    <source>
        <dbReference type="EMBL" id="KRZ55595.1"/>
    </source>
</evidence>
<evidence type="ECO:0000313" key="2">
    <source>
        <dbReference type="Proteomes" id="UP000054721"/>
    </source>
</evidence>
<dbReference type="Proteomes" id="UP000054721">
    <property type="component" value="Unassembled WGS sequence"/>
</dbReference>
<proteinExistence type="predicted"/>
<sequence>MGESEDLHGDQCDVCDYVTVSKRAVVMHRRRHANENIMQITGKAVQIEALSKQVGYINVVAGDYIQFKFGKRVRQYVAPTQRRHGLDVEDVREAEEEEVPAEPHAILGESSTATVIEAVGISVCGPVRADPAAQQMNCRIGQWCVWPQDYHSIPAPQSWTDTLMDLMIEQIVLQRYSDGAVRWISQ</sequence>
<gene>
    <name evidence="1" type="ORF">T02_7124</name>
</gene>
<name>A0A0V1L7S3_9BILA</name>
<accession>A0A0V1L7S3</accession>
<dbReference type="AlphaFoldDB" id="A0A0V1L7S3"/>
<protein>
    <recommendedName>
        <fullName evidence="3">C2H2-type domain-containing protein</fullName>
    </recommendedName>
</protein>
<comment type="caution">
    <text evidence="1">The sequence shown here is derived from an EMBL/GenBank/DDBJ whole genome shotgun (WGS) entry which is preliminary data.</text>
</comment>
<evidence type="ECO:0008006" key="3">
    <source>
        <dbReference type="Google" id="ProtNLM"/>
    </source>
</evidence>
<keyword evidence="2" id="KW-1185">Reference proteome</keyword>